<evidence type="ECO:0000313" key="3">
    <source>
        <dbReference type="Proteomes" id="UP001515480"/>
    </source>
</evidence>
<feature type="compositionally biased region" description="Basic residues" evidence="1">
    <location>
        <begin position="147"/>
        <end position="173"/>
    </location>
</feature>
<accession>A0AB34JXK6</accession>
<evidence type="ECO:0000256" key="1">
    <source>
        <dbReference type="SAM" id="MobiDB-lite"/>
    </source>
</evidence>
<dbReference type="AlphaFoldDB" id="A0AB34JXK6"/>
<comment type="caution">
    <text evidence="2">The sequence shown here is derived from an EMBL/GenBank/DDBJ whole genome shotgun (WGS) entry which is preliminary data.</text>
</comment>
<protein>
    <submittedName>
        <fullName evidence="2">Uncharacterized protein</fullName>
    </submittedName>
</protein>
<reference evidence="2 3" key="1">
    <citation type="journal article" date="2024" name="Science">
        <title>Giant polyketide synthase enzymes in the biosynthesis of giant marine polyether toxins.</title>
        <authorList>
            <person name="Fallon T.R."/>
            <person name="Shende V.V."/>
            <person name="Wierzbicki I.H."/>
            <person name="Pendleton A.L."/>
            <person name="Watervoot N.F."/>
            <person name="Auber R.P."/>
            <person name="Gonzalez D.J."/>
            <person name="Wisecaver J.H."/>
            <person name="Moore B.S."/>
        </authorList>
    </citation>
    <scope>NUCLEOTIDE SEQUENCE [LARGE SCALE GENOMIC DNA]</scope>
    <source>
        <strain evidence="2 3">12B1</strain>
    </source>
</reference>
<feature type="region of interest" description="Disordered" evidence="1">
    <location>
        <begin position="70"/>
        <end position="173"/>
    </location>
</feature>
<name>A0AB34JXK6_PRYPA</name>
<dbReference type="EMBL" id="JBGBPQ010000004">
    <property type="protein sequence ID" value="KAL1525159.1"/>
    <property type="molecule type" value="Genomic_DNA"/>
</dbReference>
<feature type="compositionally biased region" description="Basic and acidic residues" evidence="1">
    <location>
        <begin position="90"/>
        <end position="107"/>
    </location>
</feature>
<feature type="compositionally biased region" description="Acidic residues" evidence="1">
    <location>
        <begin position="131"/>
        <end position="143"/>
    </location>
</feature>
<dbReference type="Proteomes" id="UP001515480">
    <property type="component" value="Unassembled WGS sequence"/>
</dbReference>
<organism evidence="2 3">
    <name type="scientific">Prymnesium parvum</name>
    <name type="common">Toxic golden alga</name>
    <dbReference type="NCBI Taxonomy" id="97485"/>
    <lineage>
        <taxon>Eukaryota</taxon>
        <taxon>Haptista</taxon>
        <taxon>Haptophyta</taxon>
        <taxon>Prymnesiophyceae</taxon>
        <taxon>Prymnesiales</taxon>
        <taxon>Prymnesiaceae</taxon>
        <taxon>Prymnesium</taxon>
    </lineage>
</organism>
<evidence type="ECO:0000313" key="2">
    <source>
        <dbReference type="EMBL" id="KAL1525159.1"/>
    </source>
</evidence>
<gene>
    <name evidence="2" type="ORF">AB1Y20_020030</name>
</gene>
<keyword evidence="3" id="KW-1185">Reference proteome</keyword>
<proteinExistence type="predicted"/>
<sequence>MAPSSADEQPAGRMRHGATLAAVVALLLVEAGFGAVAYALSYGGARLGRAESLLKEQSEQLEHLERRVSRLSDGLRAANRSIRHSMMEATPRRHGPDAEEEGMRHALGDVGPSSDNTTSGMVPKESGPGDEQSDDDDDDDDDDEKGKKKGSNRRKRSGKNRKANKSRHKRSQG</sequence>